<evidence type="ECO:0000313" key="6">
    <source>
        <dbReference type="EMBL" id="MEI5611468.1"/>
    </source>
</evidence>
<dbReference type="PRINTS" id="PR00455">
    <property type="entry name" value="HTHTETR"/>
</dbReference>
<dbReference type="RefSeq" id="WP_336558902.1">
    <property type="nucleotide sequence ID" value="NZ_JBBAYM010000012.1"/>
</dbReference>
<keyword evidence="7" id="KW-1185">Reference proteome</keyword>
<dbReference type="SUPFAM" id="SSF48498">
    <property type="entry name" value="Tetracyclin repressor-like, C-terminal domain"/>
    <property type="match status" value="1"/>
</dbReference>
<evidence type="ECO:0000259" key="5">
    <source>
        <dbReference type="PROSITE" id="PS50977"/>
    </source>
</evidence>
<dbReference type="PROSITE" id="PS50977">
    <property type="entry name" value="HTH_TETR_2"/>
    <property type="match status" value="1"/>
</dbReference>
<dbReference type="Proteomes" id="UP001365781">
    <property type="component" value="Unassembled WGS sequence"/>
</dbReference>
<organism evidence="6 7">
    <name type="scientific">Streptomyces brasiliscabiei</name>
    <dbReference type="NCBI Taxonomy" id="2736302"/>
    <lineage>
        <taxon>Bacteria</taxon>
        <taxon>Bacillati</taxon>
        <taxon>Actinomycetota</taxon>
        <taxon>Actinomycetes</taxon>
        <taxon>Kitasatosporales</taxon>
        <taxon>Streptomycetaceae</taxon>
        <taxon>Streptomyces</taxon>
    </lineage>
</organism>
<comment type="caution">
    <text evidence="6">The sequence shown here is derived from an EMBL/GenBank/DDBJ whole genome shotgun (WGS) entry which is preliminary data.</text>
</comment>
<dbReference type="PANTHER" id="PTHR30055:SF234">
    <property type="entry name" value="HTH-TYPE TRANSCRIPTIONAL REGULATOR BETI"/>
    <property type="match status" value="1"/>
</dbReference>
<evidence type="ECO:0000256" key="2">
    <source>
        <dbReference type="ARBA" id="ARBA00023125"/>
    </source>
</evidence>
<dbReference type="PROSITE" id="PS01081">
    <property type="entry name" value="HTH_TETR_1"/>
    <property type="match status" value="1"/>
</dbReference>
<dbReference type="Pfam" id="PF13305">
    <property type="entry name" value="TetR_C_33"/>
    <property type="match status" value="1"/>
</dbReference>
<dbReference type="SUPFAM" id="SSF46689">
    <property type="entry name" value="Homeodomain-like"/>
    <property type="match status" value="1"/>
</dbReference>
<dbReference type="Pfam" id="PF00440">
    <property type="entry name" value="TetR_N"/>
    <property type="match status" value="1"/>
</dbReference>
<accession>A0ABU8GE88</accession>
<keyword evidence="2 4" id="KW-0238">DNA-binding</keyword>
<dbReference type="PANTHER" id="PTHR30055">
    <property type="entry name" value="HTH-TYPE TRANSCRIPTIONAL REGULATOR RUTR"/>
    <property type="match status" value="1"/>
</dbReference>
<keyword evidence="3" id="KW-0804">Transcription</keyword>
<evidence type="ECO:0000256" key="3">
    <source>
        <dbReference type="ARBA" id="ARBA00023163"/>
    </source>
</evidence>
<evidence type="ECO:0000256" key="4">
    <source>
        <dbReference type="PROSITE-ProRule" id="PRU00335"/>
    </source>
</evidence>
<dbReference type="InterPro" id="IPR050109">
    <property type="entry name" value="HTH-type_TetR-like_transc_reg"/>
</dbReference>
<feature type="domain" description="HTH tetR-type" evidence="5">
    <location>
        <begin position="1"/>
        <end position="59"/>
    </location>
</feature>
<reference evidence="6 7" key="1">
    <citation type="submission" date="2024-03" db="EMBL/GenBank/DDBJ databases">
        <title>First Report of Pectobacterium brasiliscabiei causing potato scab in china.</title>
        <authorList>
            <person name="Handique U."/>
        </authorList>
    </citation>
    <scope>NUCLEOTIDE SEQUENCE [LARGE SCALE GENOMIC DNA]</scope>
    <source>
        <strain evidence="6 7">ZRIMU1503</strain>
    </source>
</reference>
<name>A0ABU8GE88_9ACTN</name>
<dbReference type="EMBL" id="JBBAYM010000012">
    <property type="protein sequence ID" value="MEI5611468.1"/>
    <property type="molecule type" value="Genomic_DNA"/>
</dbReference>
<evidence type="ECO:0000256" key="1">
    <source>
        <dbReference type="ARBA" id="ARBA00023015"/>
    </source>
</evidence>
<dbReference type="InterPro" id="IPR025996">
    <property type="entry name" value="MT1864/Rv1816-like_C"/>
</dbReference>
<proteinExistence type="predicted"/>
<evidence type="ECO:0000313" key="7">
    <source>
        <dbReference type="Proteomes" id="UP001365781"/>
    </source>
</evidence>
<dbReference type="InterPro" id="IPR023772">
    <property type="entry name" value="DNA-bd_HTH_TetR-type_CS"/>
</dbReference>
<dbReference type="InterPro" id="IPR001647">
    <property type="entry name" value="HTH_TetR"/>
</dbReference>
<keyword evidence="1" id="KW-0805">Transcription regulation</keyword>
<protein>
    <submittedName>
        <fullName evidence="6">TetR/AcrR family transcriptional regulator</fullName>
    </submittedName>
</protein>
<dbReference type="Gene3D" id="1.10.357.10">
    <property type="entry name" value="Tetracycline Repressor, domain 2"/>
    <property type="match status" value="1"/>
</dbReference>
<gene>
    <name evidence="6" type="ORF">WB403_20120</name>
</gene>
<sequence length="222" mass="24492">MEQDALAAARQLIATQGVETLSLSAVAREVGVTPPALYRYFEGKAGLTLALYEAVTRDFVSVVAEAAGAMDPENFGGQLYAATRAVLDWSVMNPGEFDLLMGAGYARLVASGRPVDQVLIRELGGLFGRTFTQLWRRGVLSYPSQEDVEPRLWSQVTAYGRLMQHDYPPGVAMVMITCWRQIYGLLCMAVYGHLASSFDDYLPLFEHMMDELLALCGVPRKQ</sequence>
<dbReference type="InterPro" id="IPR009057">
    <property type="entry name" value="Homeodomain-like_sf"/>
</dbReference>
<dbReference type="InterPro" id="IPR036271">
    <property type="entry name" value="Tet_transcr_reg_TetR-rel_C_sf"/>
</dbReference>
<feature type="DNA-binding region" description="H-T-H motif" evidence="4">
    <location>
        <begin position="22"/>
        <end position="41"/>
    </location>
</feature>